<proteinExistence type="predicted"/>
<name>A0ABP3H4I1_9ALTE</name>
<dbReference type="Gene3D" id="1.20.120.450">
    <property type="entry name" value="dinb family like domain"/>
    <property type="match status" value="1"/>
</dbReference>
<dbReference type="PANTHER" id="PTHR36922:SF1">
    <property type="entry name" value="DUF1993 DOMAIN-CONTAINING PROTEIN"/>
    <property type="match status" value="1"/>
</dbReference>
<dbReference type="Pfam" id="PF09351">
    <property type="entry name" value="DUF1993"/>
    <property type="match status" value="1"/>
</dbReference>
<dbReference type="EMBL" id="BAAAEI010000014">
    <property type="protein sequence ID" value="GAA0360573.1"/>
    <property type="molecule type" value="Genomic_DNA"/>
</dbReference>
<dbReference type="PANTHER" id="PTHR36922">
    <property type="entry name" value="BLL2446 PROTEIN"/>
    <property type="match status" value="1"/>
</dbReference>
<dbReference type="InterPro" id="IPR034660">
    <property type="entry name" value="DinB/YfiT-like"/>
</dbReference>
<organism evidence="1 2">
    <name type="scientific">Bowmanella denitrificans</name>
    <dbReference type="NCBI Taxonomy" id="366582"/>
    <lineage>
        <taxon>Bacteria</taxon>
        <taxon>Pseudomonadati</taxon>
        <taxon>Pseudomonadota</taxon>
        <taxon>Gammaproteobacteria</taxon>
        <taxon>Alteromonadales</taxon>
        <taxon>Alteromonadaceae</taxon>
        <taxon>Bowmanella</taxon>
    </lineage>
</organism>
<accession>A0ABP3H4I1</accession>
<evidence type="ECO:0000313" key="1">
    <source>
        <dbReference type="EMBL" id="GAA0360573.1"/>
    </source>
</evidence>
<dbReference type="Proteomes" id="UP001501757">
    <property type="component" value="Unassembled WGS sequence"/>
</dbReference>
<sequence length="163" mass="18229">MRCPIKSPFVRYLEQLQGILHKVPDNLFAESLAAGMLPLGVHARVASNFALRGYCPLVGKPVVTFDVDSIDRQAIERQVAQTLACLEQLPDAPVLDNEILHDDKAGFTLLSLPQPEFIYHYILPNFFFHISMVYAIGRAKGVEVGKGDFDGYHSYPQGFYFPS</sequence>
<dbReference type="RefSeq" id="WP_343845427.1">
    <property type="nucleotide sequence ID" value="NZ_BAAAEI010000014.1"/>
</dbReference>
<keyword evidence="2" id="KW-1185">Reference proteome</keyword>
<reference evidence="2" key="1">
    <citation type="journal article" date="2019" name="Int. J. Syst. Evol. Microbiol.">
        <title>The Global Catalogue of Microorganisms (GCM) 10K type strain sequencing project: providing services to taxonomists for standard genome sequencing and annotation.</title>
        <authorList>
            <consortium name="The Broad Institute Genomics Platform"/>
            <consortium name="The Broad Institute Genome Sequencing Center for Infectious Disease"/>
            <person name="Wu L."/>
            <person name="Ma J."/>
        </authorList>
    </citation>
    <scope>NUCLEOTIDE SEQUENCE [LARGE SCALE GENOMIC DNA]</scope>
    <source>
        <strain evidence="2">JCM 13378</strain>
    </source>
</reference>
<dbReference type="SUPFAM" id="SSF109854">
    <property type="entry name" value="DinB/YfiT-like putative metalloenzymes"/>
    <property type="match status" value="1"/>
</dbReference>
<dbReference type="InterPro" id="IPR018531">
    <property type="entry name" value="DUF1993"/>
</dbReference>
<protein>
    <submittedName>
        <fullName evidence="1">DUF1993 family protein</fullName>
    </submittedName>
</protein>
<evidence type="ECO:0000313" key="2">
    <source>
        <dbReference type="Proteomes" id="UP001501757"/>
    </source>
</evidence>
<gene>
    <name evidence="1" type="ORF">GCM10009092_26020</name>
</gene>
<comment type="caution">
    <text evidence="1">The sequence shown here is derived from an EMBL/GenBank/DDBJ whole genome shotgun (WGS) entry which is preliminary data.</text>
</comment>